<keyword evidence="3" id="KW-1185">Reference proteome</keyword>
<dbReference type="RefSeq" id="WP_105988554.1">
    <property type="nucleotide sequence ID" value="NZ_POST01000012.1"/>
</dbReference>
<reference evidence="2 3" key="1">
    <citation type="submission" date="2018-08" db="EMBL/GenBank/DDBJ databases">
        <title>Comparative genomics of wild bee and flower associated Lactobacillus reveals potential adaptation to the bee host.</title>
        <authorList>
            <person name="Vuong H.Q."/>
            <person name="Mcfrederick Q.S."/>
        </authorList>
    </citation>
    <scope>NUCLEOTIDE SEQUENCE [LARGE SCALE GENOMIC DNA]</scope>
    <source>
        <strain evidence="2 3">HV_04</strain>
    </source>
</reference>
<dbReference type="Proteomes" id="UP000767392">
    <property type="component" value="Unassembled WGS sequence"/>
</dbReference>
<gene>
    <name evidence="2" type="ORF">DY048_07260</name>
</gene>
<feature type="compositionally biased region" description="Basic residues" evidence="1">
    <location>
        <begin position="401"/>
        <end position="417"/>
    </location>
</feature>
<evidence type="ECO:0000313" key="3">
    <source>
        <dbReference type="Proteomes" id="UP000767392"/>
    </source>
</evidence>
<comment type="caution">
    <text evidence="2">The sequence shown here is derived from an EMBL/GenBank/DDBJ whole genome shotgun (WGS) entry which is preliminary data.</text>
</comment>
<evidence type="ECO:0000256" key="1">
    <source>
        <dbReference type="SAM" id="MobiDB-lite"/>
    </source>
</evidence>
<proteinExistence type="predicted"/>
<evidence type="ECO:0000313" key="2">
    <source>
        <dbReference type="EMBL" id="TPR12801.1"/>
    </source>
</evidence>
<feature type="compositionally biased region" description="Basic and acidic residues" evidence="1">
    <location>
        <begin position="378"/>
        <end position="400"/>
    </location>
</feature>
<dbReference type="EMBL" id="QUAM01000006">
    <property type="protein sequence ID" value="TPR12801.1"/>
    <property type="molecule type" value="Genomic_DNA"/>
</dbReference>
<sequence>MELVHFYLKLVLDSKFTLVSTYLEKRNVEIDVTYNFTNQDTPSDTDITIHGLTQRTANKFKAGKTLTMYAGFFNADWTENTVAHILTAKITSVSPLKNDSGDWILHLVIQDGTKVDPGKAIKVAASKKIRIKSANHSFQYRKQLGAYEKQQREARQAWLKANPKANTHQKHSRYVQMENNIKSYRTQLKGKQNRFNKEVNKKKSYRTKTVYKFISFKPGTKGSAIIKKLATKSGINISKMKLVYDRPYYNGYTARKKPLNCIRDIAKDCKTDMFYQNGKLVIMSFAKNKKVNYTCVPETGLITPPDLSDDDDSKNTYQATILFNPKITTGSIFRIEDKLSGFVDDVIVTSGSASIQAGDTPTMDINFKKLSAYKKEQAKSIKKQRSSDAKSKAKLDEKNRKAAIKKRQERSKKHGKK</sequence>
<accession>A0ABY2YRW2</accession>
<organism evidence="2 3">
    <name type="scientific">Apilactobacillus timberlakei</name>
    <dbReference type="NCBI Taxonomy" id="2008380"/>
    <lineage>
        <taxon>Bacteria</taxon>
        <taxon>Bacillati</taxon>
        <taxon>Bacillota</taxon>
        <taxon>Bacilli</taxon>
        <taxon>Lactobacillales</taxon>
        <taxon>Lactobacillaceae</taxon>
        <taxon>Apilactobacillus</taxon>
    </lineage>
</organism>
<feature type="region of interest" description="Disordered" evidence="1">
    <location>
        <begin position="378"/>
        <end position="417"/>
    </location>
</feature>
<name>A0ABY2YRW2_9LACO</name>
<protein>
    <submittedName>
        <fullName evidence="2">Uncharacterized protein</fullName>
    </submittedName>
</protein>